<dbReference type="InterPro" id="IPR017168">
    <property type="entry name" value="CHR-like"/>
</dbReference>
<name>A0AAD7VQJ4_9ASCO</name>
<dbReference type="SUPFAM" id="SSF49899">
    <property type="entry name" value="Concanavalin A-like lectins/glucanases"/>
    <property type="match status" value="1"/>
</dbReference>
<keyword evidence="10" id="KW-0325">Glycoprotein</keyword>
<evidence type="ECO:0000256" key="8">
    <source>
        <dbReference type="ARBA" id="ARBA00022801"/>
    </source>
</evidence>
<comment type="similarity">
    <text evidence="14">Belongs to the glycosyl hydrolase 16 family. CRH1 subfamily.</text>
</comment>
<keyword evidence="19" id="KW-1185">Reference proteome</keyword>
<dbReference type="GO" id="GO:0008843">
    <property type="term" value="F:endochitinase activity"/>
    <property type="evidence" value="ECO:0007669"/>
    <property type="project" value="UniProtKB-EC"/>
</dbReference>
<keyword evidence="12" id="KW-0326">Glycosidase</keyword>
<accession>A0AAD7VQJ4</accession>
<dbReference type="GO" id="GO:0016757">
    <property type="term" value="F:glycosyltransferase activity"/>
    <property type="evidence" value="ECO:0007669"/>
    <property type="project" value="UniProtKB-KW"/>
</dbReference>
<feature type="active site" description="Nucleophile" evidence="15">
    <location>
        <position position="143"/>
    </location>
</feature>
<evidence type="ECO:0000256" key="6">
    <source>
        <dbReference type="ARBA" id="ARBA00022679"/>
    </source>
</evidence>
<evidence type="ECO:0000256" key="2">
    <source>
        <dbReference type="ARBA" id="ARBA00004589"/>
    </source>
</evidence>
<dbReference type="PANTHER" id="PTHR10963:SF22">
    <property type="entry name" value="GLYCOSIDASE CRH2-RELATED"/>
    <property type="match status" value="1"/>
</dbReference>
<dbReference type="PANTHER" id="PTHR10963">
    <property type="entry name" value="GLYCOSYL HYDROLASE-RELATED"/>
    <property type="match status" value="1"/>
</dbReference>
<dbReference type="GO" id="GO:0009277">
    <property type="term" value="C:fungal-type cell wall"/>
    <property type="evidence" value="ECO:0007669"/>
    <property type="project" value="UniProtKB-ARBA"/>
</dbReference>
<dbReference type="GO" id="GO:0031505">
    <property type="term" value="P:fungal-type cell wall organization"/>
    <property type="evidence" value="ECO:0007669"/>
    <property type="project" value="TreeGrafter"/>
</dbReference>
<dbReference type="RefSeq" id="XP_056041396.1">
    <property type="nucleotide sequence ID" value="XM_056184785.1"/>
</dbReference>
<keyword evidence="13" id="KW-0961">Cell wall biogenesis/degradation</keyword>
<feature type="non-terminal residue" evidence="18">
    <location>
        <position position="1"/>
    </location>
</feature>
<keyword evidence="9" id="KW-0472">Membrane</keyword>
<evidence type="ECO:0000256" key="1">
    <source>
        <dbReference type="ARBA" id="ARBA00000822"/>
    </source>
</evidence>
<evidence type="ECO:0000256" key="9">
    <source>
        <dbReference type="ARBA" id="ARBA00023136"/>
    </source>
</evidence>
<keyword evidence="4" id="KW-0336">GPI-anchor</keyword>
<keyword evidence="8" id="KW-0378">Hydrolase</keyword>
<dbReference type="Gene3D" id="2.60.120.200">
    <property type="match status" value="1"/>
</dbReference>
<evidence type="ECO:0000256" key="5">
    <source>
        <dbReference type="ARBA" id="ARBA00022676"/>
    </source>
</evidence>
<evidence type="ECO:0000313" key="19">
    <source>
        <dbReference type="Proteomes" id="UP001217417"/>
    </source>
</evidence>
<reference evidence="18" key="1">
    <citation type="submission" date="2023-03" db="EMBL/GenBank/DDBJ databases">
        <title>Near-Complete genome sequence of Lipomyces tetrasporous NRRL Y-64009, an oleaginous yeast capable of growing on lignocellulosic hydrolysates.</title>
        <authorList>
            <consortium name="Lawrence Berkeley National Laboratory"/>
            <person name="Jagtap S.S."/>
            <person name="Liu J.-J."/>
            <person name="Walukiewicz H.E."/>
            <person name="Pangilinan J."/>
            <person name="Lipzen A."/>
            <person name="Ahrendt S."/>
            <person name="Koriabine M."/>
            <person name="Cobaugh K."/>
            <person name="Salamov A."/>
            <person name="Yoshinaga Y."/>
            <person name="Ng V."/>
            <person name="Daum C."/>
            <person name="Grigoriev I.V."/>
            <person name="Slininger P.J."/>
            <person name="Dien B.S."/>
            <person name="Jin Y.-S."/>
            <person name="Rao C.V."/>
        </authorList>
    </citation>
    <scope>NUCLEOTIDE SEQUENCE</scope>
    <source>
        <strain evidence="18">NRRL Y-64009</strain>
    </source>
</reference>
<dbReference type="PIRSF" id="PIRSF037299">
    <property type="entry name" value="Glycosidase_CRH1_prd"/>
    <property type="match status" value="1"/>
</dbReference>
<evidence type="ECO:0000256" key="16">
    <source>
        <dbReference type="SAM" id="MobiDB-lite"/>
    </source>
</evidence>
<evidence type="ECO:0000256" key="12">
    <source>
        <dbReference type="ARBA" id="ARBA00023295"/>
    </source>
</evidence>
<dbReference type="GeneID" id="80879951"/>
<dbReference type="InterPro" id="IPR000757">
    <property type="entry name" value="Beta-glucanase-like"/>
</dbReference>
<dbReference type="InterPro" id="IPR050546">
    <property type="entry name" value="Glycosyl_Hydrlase_16"/>
</dbReference>
<evidence type="ECO:0000313" key="18">
    <source>
        <dbReference type="EMBL" id="KAJ8097946.1"/>
    </source>
</evidence>
<keyword evidence="11" id="KW-0449">Lipoprotein</keyword>
<protein>
    <recommendedName>
        <fullName evidence="3">chitinase</fullName>
        <ecNumber evidence="3">3.2.1.14</ecNumber>
    </recommendedName>
</protein>
<comment type="subcellular location">
    <subcellularLocation>
        <location evidence="2">Membrane</location>
        <topology evidence="2">Lipid-anchor</topology>
        <topology evidence="2">GPI-anchor</topology>
    </subcellularLocation>
</comment>
<evidence type="ECO:0000256" key="14">
    <source>
        <dbReference type="ARBA" id="ARBA00038074"/>
    </source>
</evidence>
<feature type="compositionally biased region" description="Low complexity" evidence="16">
    <location>
        <begin position="328"/>
        <end position="388"/>
    </location>
</feature>
<feature type="region of interest" description="Disordered" evidence="16">
    <location>
        <begin position="327"/>
        <end position="402"/>
    </location>
</feature>
<dbReference type="GO" id="GO:0098552">
    <property type="term" value="C:side of membrane"/>
    <property type="evidence" value="ECO:0007669"/>
    <property type="project" value="UniProtKB-KW"/>
</dbReference>
<dbReference type="GO" id="GO:0005975">
    <property type="term" value="P:carbohydrate metabolic process"/>
    <property type="evidence" value="ECO:0007669"/>
    <property type="project" value="InterPro"/>
</dbReference>
<dbReference type="PROSITE" id="PS51762">
    <property type="entry name" value="GH16_2"/>
    <property type="match status" value="1"/>
</dbReference>
<keyword evidence="6" id="KW-0808">Transferase</keyword>
<dbReference type="AlphaFoldDB" id="A0AAD7VQJ4"/>
<dbReference type="InterPro" id="IPR013320">
    <property type="entry name" value="ConA-like_dom_sf"/>
</dbReference>
<dbReference type="EC" id="3.2.1.14" evidence="3"/>
<feature type="domain" description="GH16" evidence="17">
    <location>
        <begin position="7"/>
        <end position="257"/>
    </location>
</feature>
<dbReference type="FunFam" id="2.60.120.200:FF:000159">
    <property type="entry name" value="Glycosidase"/>
    <property type="match status" value="1"/>
</dbReference>
<evidence type="ECO:0000259" key="17">
    <source>
        <dbReference type="PROSITE" id="PS51762"/>
    </source>
</evidence>
<comment type="caution">
    <text evidence="18">The sequence shown here is derived from an EMBL/GenBank/DDBJ whole genome shotgun (WGS) entry which is preliminary data.</text>
</comment>
<gene>
    <name evidence="18" type="ORF">POJ06DRAFT_188213</name>
</gene>
<dbReference type="EMBL" id="JARPMG010000010">
    <property type="protein sequence ID" value="KAJ8097946.1"/>
    <property type="molecule type" value="Genomic_DNA"/>
</dbReference>
<evidence type="ECO:0000256" key="13">
    <source>
        <dbReference type="ARBA" id="ARBA00023316"/>
    </source>
</evidence>
<dbReference type="Pfam" id="PF00722">
    <property type="entry name" value="Glyco_hydro_16"/>
    <property type="match status" value="1"/>
</dbReference>
<evidence type="ECO:0000256" key="15">
    <source>
        <dbReference type="PIRSR" id="PIRSR037299-1"/>
    </source>
</evidence>
<sequence>ALAAITCDADNLCPESAPCCSQYGECGIGAYCLGGCNPKFSYQVESCAPQPICVDGSYTFPNLDSLESNTKYLGDSSQTEFVYSGYPLESDGNLLVTMPNGSVGTVIATSTYVWYGKVDVVMKSSRGQGVVTAFILFSDVQDEIDWEFVGADLGTVQTNFYYQGILDWFNSQNISLADTFANWHTYSVDWQQDYIQWSVDGQVGRTLYKNDTYNATSGVYKFPQTPSRVQLSLWPGGLASNAPGTIAWAGGEINWDSEDIQQYGYDYAIVKSVDVQCYSPPAFVNQNGGKSYRYLNRNGTQESVVITDDDTVLASFEASGTDMNAEISVSTSSSSSSDTSTNASTTSSSSSTSTSGNRSSASSVTSPATTATATAGSGFSQGGSTTSTNAGTVLTPGSGLLV</sequence>
<proteinExistence type="inferred from homology"/>
<feature type="active site" description="Proton donor" evidence="15">
    <location>
        <position position="147"/>
    </location>
</feature>
<evidence type="ECO:0000256" key="11">
    <source>
        <dbReference type="ARBA" id="ARBA00023288"/>
    </source>
</evidence>
<keyword evidence="7" id="KW-0732">Signal</keyword>
<comment type="catalytic activity">
    <reaction evidence="1">
        <text>Random endo-hydrolysis of N-acetyl-beta-D-glucosaminide (1-&gt;4)-beta-linkages in chitin and chitodextrins.</text>
        <dbReference type="EC" id="3.2.1.14"/>
    </reaction>
</comment>
<evidence type="ECO:0000256" key="7">
    <source>
        <dbReference type="ARBA" id="ARBA00022729"/>
    </source>
</evidence>
<organism evidence="18 19">
    <name type="scientific">Lipomyces tetrasporus</name>
    <dbReference type="NCBI Taxonomy" id="54092"/>
    <lineage>
        <taxon>Eukaryota</taxon>
        <taxon>Fungi</taxon>
        <taxon>Dikarya</taxon>
        <taxon>Ascomycota</taxon>
        <taxon>Saccharomycotina</taxon>
        <taxon>Lipomycetes</taxon>
        <taxon>Lipomycetales</taxon>
        <taxon>Lipomycetaceae</taxon>
        <taxon>Lipomyces</taxon>
    </lineage>
</organism>
<feature type="non-terminal residue" evidence="18">
    <location>
        <position position="402"/>
    </location>
</feature>
<dbReference type="Proteomes" id="UP001217417">
    <property type="component" value="Unassembled WGS sequence"/>
</dbReference>
<evidence type="ECO:0000256" key="4">
    <source>
        <dbReference type="ARBA" id="ARBA00022622"/>
    </source>
</evidence>
<dbReference type="CDD" id="cd02183">
    <property type="entry name" value="GH16_fungal_CRH1_transglycosylase"/>
    <property type="match status" value="1"/>
</dbReference>
<keyword evidence="5" id="KW-0328">Glycosyltransferase</keyword>
<evidence type="ECO:0000256" key="10">
    <source>
        <dbReference type="ARBA" id="ARBA00023180"/>
    </source>
</evidence>
<evidence type="ECO:0000256" key="3">
    <source>
        <dbReference type="ARBA" id="ARBA00012729"/>
    </source>
</evidence>